<dbReference type="InterPro" id="IPR006176">
    <property type="entry name" value="3-OHacyl-CoA_DH_NAD-bd"/>
</dbReference>
<dbReference type="CDD" id="cd06558">
    <property type="entry name" value="crotonase-like"/>
    <property type="match status" value="1"/>
</dbReference>
<dbReference type="RefSeq" id="WP_377316178.1">
    <property type="nucleotide sequence ID" value="NZ_JBHUIY010000018.1"/>
</dbReference>
<evidence type="ECO:0000259" key="8">
    <source>
        <dbReference type="Pfam" id="PF00725"/>
    </source>
</evidence>
<reference evidence="11" key="1">
    <citation type="journal article" date="2019" name="Int. J. Syst. Evol. Microbiol.">
        <title>The Global Catalogue of Microorganisms (GCM) 10K type strain sequencing project: providing services to taxonomists for standard genome sequencing and annotation.</title>
        <authorList>
            <consortium name="The Broad Institute Genomics Platform"/>
            <consortium name="The Broad Institute Genome Sequencing Center for Infectious Disease"/>
            <person name="Wu L."/>
            <person name="Ma J."/>
        </authorList>
    </citation>
    <scope>NUCLEOTIDE SEQUENCE [LARGE SCALE GENOMIC DNA]</scope>
    <source>
        <strain evidence="11">KCTC 15012</strain>
    </source>
</reference>
<dbReference type="Pfam" id="PF00725">
    <property type="entry name" value="3HCDH"/>
    <property type="match status" value="2"/>
</dbReference>
<dbReference type="Pfam" id="PF02737">
    <property type="entry name" value="3HCDH_N"/>
    <property type="match status" value="1"/>
</dbReference>
<feature type="domain" description="3-hydroxyacyl-CoA dehydrogenase NAD binding" evidence="9">
    <location>
        <begin position="25"/>
        <end position="207"/>
    </location>
</feature>
<dbReference type="SUPFAM" id="SSF51735">
    <property type="entry name" value="NAD(P)-binding Rossmann-fold domains"/>
    <property type="match status" value="1"/>
</dbReference>
<keyword evidence="11" id="KW-1185">Reference proteome</keyword>
<accession>A0ABW5CBH2</accession>
<evidence type="ECO:0000256" key="6">
    <source>
        <dbReference type="ARBA" id="ARBA00023098"/>
    </source>
</evidence>
<evidence type="ECO:0000313" key="10">
    <source>
        <dbReference type="EMBL" id="MFD2234198.1"/>
    </source>
</evidence>
<evidence type="ECO:0000259" key="9">
    <source>
        <dbReference type="Pfam" id="PF02737"/>
    </source>
</evidence>
<dbReference type="InterPro" id="IPR006108">
    <property type="entry name" value="3HC_DH_C"/>
</dbReference>
<sequence>MSALGTVVPDVAAAAAGDLPPIARVAVIGAGTMGAGIAAQVANAGIPVLLLDIVPDGAADRDAIAKGALERLKKAEPAALMSRAAARLISPGNIEDHLDRIAGCDWIIEAVIERIDIKRALYARIDAVRRPGSVVSSNTSTIPLAHLVEGQSAAFAADFCVTHFFNPPRYMRLLELVGGPATSPVALERVRRFADLALGKSVVAAKDRPGFIANRLGVYWLQAAVVEAFELGLDIEAADAIIGRPFGIPKTGVFGLLDLVGLDLMPHVNASLAAALPAEDPFHEMNRPLPLVEQLIATGYTGRKGKGGFYRINREAGKRKEAVDLASGEFRPTRKPEIDALSVAGRDLRKLLSHDSVHGRYAWAVMGRTLTYAAALLGDAADTVEAIDEAMRLGYNWKFGPFELIDRLGAEWLAERIAASGWAVPAALQLAGGRTFYRVEAAHREVVGLDGAYRRLPRPPGVLLLEDVKLAGPPRLKNGSAAVWDIGDGVACFEFTSKMNSLDPDIMDLLGKTIRLVKKEFKALVIYNEGTHFSAGANLGLALFAANIAAWTEIEQLVAAGQQTYRALKYAPFPVVGAPSGMAVGGGCEILLHCDAVQAHAESYIGLVEVGVGLIPAWGGCKEMLHRWSTLGGLPHGPMPPVARAFEILGTATVAKSAAEAKELLFLRPTDGITMNRARLLADAKAKALSLVEGYTPPTPPVLTLPGPSGRVALEMALRGLGQQGKATAHDMVVCGALAEVLSGGADADILAPLSEDAVLELERTTFNRLVRHPGTLDRIEAMLLTGKPLRN</sequence>
<evidence type="ECO:0000256" key="1">
    <source>
        <dbReference type="ARBA" id="ARBA00005005"/>
    </source>
</evidence>
<dbReference type="Gene3D" id="3.40.50.720">
    <property type="entry name" value="NAD(P)-binding Rossmann-like Domain"/>
    <property type="match status" value="1"/>
</dbReference>
<comment type="catalytic activity">
    <reaction evidence="7">
        <text>a (3S)-3-hydroxyacyl-CoA + NAD(+) = a 3-oxoacyl-CoA + NADH + H(+)</text>
        <dbReference type="Rhea" id="RHEA:22432"/>
        <dbReference type="ChEBI" id="CHEBI:15378"/>
        <dbReference type="ChEBI" id="CHEBI:57318"/>
        <dbReference type="ChEBI" id="CHEBI:57540"/>
        <dbReference type="ChEBI" id="CHEBI:57945"/>
        <dbReference type="ChEBI" id="CHEBI:90726"/>
        <dbReference type="EC" id="1.1.1.35"/>
    </reaction>
</comment>
<evidence type="ECO:0000256" key="5">
    <source>
        <dbReference type="ARBA" id="ARBA00023027"/>
    </source>
</evidence>
<name>A0ABW5CBH2_9PROT</name>
<evidence type="ECO:0000313" key="11">
    <source>
        <dbReference type="Proteomes" id="UP001597296"/>
    </source>
</evidence>
<evidence type="ECO:0000256" key="2">
    <source>
        <dbReference type="ARBA" id="ARBA00022832"/>
    </source>
</evidence>
<keyword evidence="2" id="KW-0276">Fatty acid metabolism</keyword>
<comment type="caution">
    <text evidence="10">The sequence shown here is derived from an EMBL/GenBank/DDBJ whole genome shotgun (WGS) entry which is preliminary data.</text>
</comment>
<gene>
    <name evidence="10" type="ORF">ACFSNB_10295</name>
</gene>
<proteinExistence type="predicted"/>
<dbReference type="PANTHER" id="PTHR48075">
    <property type="entry name" value="3-HYDROXYACYL-COA DEHYDROGENASE FAMILY PROTEIN"/>
    <property type="match status" value="1"/>
</dbReference>
<dbReference type="SUPFAM" id="SSF52096">
    <property type="entry name" value="ClpP/crotonase"/>
    <property type="match status" value="1"/>
</dbReference>
<dbReference type="InterPro" id="IPR008927">
    <property type="entry name" value="6-PGluconate_DH-like_C_sf"/>
</dbReference>
<evidence type="ECO:0000256" key="4">
    <source>
        <dbReference type="ARBA" id="ARBA00023002"/>
    </source>
</evidence>
<organism evidence="10 11">
    <name type="scientific">Phaeospirillum tilakii</name>
    <dbReference type="NCBI Taxonomy" id="741673"/>
    <lineage>
        <taxon>Bacteria</taxon>
        <taxon>Pseudomonadati</taxon>
        <taxon>Pseudomonadota</taxon>
        <taxon>Alphaproteobacteria</taxon>
        <taxon>Rhodospirillales</taxon>
        <taxon>Rhodospirillaceae</taxon>
        <taxon>Phaeospirillum</taxon>
    </lineage>
</organism>
<dbReference type="InterPro" id="IPR029045">
    <property type="entry name" value="ClpP/crotonase-like_dom_sf"/>
</dbReference>
<protein>
    <submittedName>
        <fullName evidence="10">3-hydroxyacyl-CoA dehydrogenase NAD-binding domain-containing protein</fullName>
    </submittedName>
</protein>
<evidence type="ECO:0000256" key="3">
    <source>
        <dbReference type="ARBA" id="ARBA00022963"/>
    </source>
</evidence>
<keyword evidence="6" id="KW-0443">Lipid metabolism</keyword>
<dbReference type="PANTHER" id="PTHR48075:SF7">
    <property type="entry name" value="3-HYDROXYACYL-COA DEHYDROGENASE-RELATED"/>
    <property type="match status" value="1"/>
</dbReference>
<keyword evidence="5" id="KW-0520">NAD</keyword>
<comment type="pathway">
    <text evidence="1">Lipid metabolism; fatty acid beta-oxidation.</text>
</comment>
<feature type="domain" description="3-hydroxyacyl-CoA dehydrogenase C-terminal" evidence="8">
    <location>
        <begin position="365"/>
        <end position="413"/>
    </location>
</feature>
<dbReference type="Gene3D" id="3.90.226.10">
    <property type="entry name" value="2-enoyl-CoA Hydratase, Chain A, domain 1"/>
    <property type="match status" value="1"/>
</dbReference>
<dbReference type="InterPro" id="IPR036291">
    <property type="entry name" value="NAD(P)-bd_dom_sf"/>
</dbReference>
<dbReference type="Pfam" id="PF00378">
    <property type="entry name" value="ECH_1"/>
    <property type="match status" value="1"/>
</dbReference>
<feature type="domain" description="3-hydroxyacyl-CoA dehydrogenase C-terminal" evidence="8">
    <location>
        <begin position="210"/>
        <end position="311"/>
    </location>
</feature>
<evidence type="ECO:0000256" key="7">
    <source>
        <dbReference type="ARBA" id="ARBA00049556"/>
    </source>
</evidence>
<dbReference type="Proteomes" id="UP001597296">
    <property type="component" value="Unassembled WGS sequence"/>
</dbReference>
<keyword evidence="4" id="KW-0560">Oxidoreductase</keyword>
<dbReference type="InterPro" id="IPR001753">
    <property type="entry name" value="Enoyl-CoA_hydra/iso"/>
</dbReference>
<dbReference type="EMBL" id="JBHUIY010000018">
    <property type="protein sequence ID" value="MFD2234198.1"/>
    <property type="molecule type" value="Genomic_DNA"/>
</dbReference>
<dbReference type="SUPFAM" id="SSF48179">
    <property type="entry name" value="6-phosphogluconate dehydrogenase C-terminal domain-like"/>
    <property type="match status" value="2"/>
</dbReference>
<dbReference type="Gene3D" id="1.10.1040.50">
    <property type="match status" value="1"/>
</dbReference>
<keyword evidence="3" id="KW-0442">Lipid degradation</keyword>